<name>A0A7S1BDV9_9STRA</name>
<sequence length="156" mass="17427">MVWEWFLNRKEEDAEITFLLVLLPWDMVISIEADRLRGLHTCTVDILLSLIGMAAHHVVAEALIMTAMVEEGMMASGVEVTEAAGEDTVMRVEEVGMEIVLEVPPNVTGVAVGAHLQGIEGADIIDYLNVNTQNLFLNGEYNPFFYYLIHVTLLFF</sequence>
<evidence type="ECO:0000313" key="1">
    <source>
        <dbReference type="EMBL" id="CAD8882236.1"/>
    </source>
</evidence>
<protein>
    <submittedName>
        <fullName evidence="1">Uncharacterized protein</fullName>
    </submittedName>
</protein>
<reference evidence="1" key="1">
    <citation type="submission" date="2021-01" db="EMBL/GenBank/DDBJ databases">
        <authorList>
            <person name="Corre E."/>
            <person name="Pelletier E."/>
            <person name="Niang G."/>
            <person name="Scheremetjew M."/>
            <person name="Finn R."/>
            <person name="Kale V."/>
            <person name="Holt S."/>
            <person name="Cochrane G."/>
            <person name="Meng A."/>
            <person name="Brown T."/>
            <person name="Cohen L."/>
        </authorList>
    </citation>
    <scope>NUCLEOTIDE SEQUENCE</scope>
    <source>
        <strain evidence="1">308</strain>
    </source>
</reference>
<dbReference type="EMBL" id="HBFR01013007">
    <property type="protein sequence ID" value="CAD8882236.1"/>
    <property type="molecule type" value="Transcribed_RNA"/>
</dbReference>
<dbReference type="AlphaFoldDB" id="A0A7S1BDV9"/>
<organism evidence="1">
    <name type="scientific">Corethron hystrix</name>
    <dbReference type="NCBI Taxonomy" id="216773"/>
    <lineage>
        <taxon>Eukaryota</taxon>
        <taxon>Sar</taxon>
        <taxon>Stramenopiles</taxon>
        <taxon>Ochrophyta</taxon>
        <taxon>Bacillariophyta</taxon>
        <taxon>Coscinodiscophyceae</taxon>
        <taxon>Corethrophycidae</taxon>
        <taxon>Corethrales</taxon>
        <taxon>Corethraceae</taxon>
        <taxon>Corethron</taxon>
    </lineage>
</organism>
<gene>
    <name evidence="1" type="ORF">CHYS00102_LOCUS9424</name>
</gene>
<proteinExistence type="predicted"/>
<accession>A0A7S1BDV9</accession>